<dbReference type="InterPro" id="IPR052163">
    <property type="entry name" value="DGC-Regulatory_Protein"/>
</dbReference>
<evidence type="ECO:0000313" key="3">
    <source>
        <dbReference type="Proteomes" id="UP000029692"/>
    </source>
</evidence>
<dbReference type="InterPro" id="IPR003018">
    <property type="entry name" value="GAF"/>
</dbReference>
<dbReference type="eggNOG" id="COG2203">
    <property type="taxonomic scope" value="Bacteria"/>
</dbReference>
<dbReference type="Pfam" id="PF00990">
    <property type="entry name" value="GGDEF"/>
    <property type="match status" value="1"/>
</dbReference>
<accession>A0A098QXI1</accession>
<dbReference type="InterPro" id="IPR029787">
    <property type="entry name" value="Nucleotide_cyclase"/>
</dbReference>
<dbReference type="Gene3D" id="3.30.70.270">
    <property type="match status" value="1"/>
</dbReference>
<name>A0A098QXI1_9SPIO</name>
<dbReference type="OrthoDB" id="9759607at2"/>
<dbReference type="Proteomes" id="UP000029692">
    <property type="component" value="Unassembled WGS sequence"/>
</dbReference>
<dbReference type="RefSeq" id="WP_037548853.1">
    <property type="nucleotide sequence ID" value="NZ_JNUP01000067.1"/>
</dbReference>
<dbReference type="PROSITE" id="PS50887">
    <property type="entry name" value="GGDEF"/>
    <property type="match status" value="1"/>
</dbReference>
<dbReference type="eggNOG" id="COG2199">
    <property type="taxonomic scope" value="Bacteria"/>
</dbReference>
<dbReference type="SUPFAM" id="SSF55073">
    <property type="entry name" value="Nucleotide cyclase"/>
    <property type="match status" value="1"/>
</dbReference>
<dbReference type="NCBIfam" id="TIGR00254">
    <property type="entry name" value="GGDEF"/>
    <property type="match status" value="1"/>
</dbReference>
<dbReference type="SUPFAM" id="SSF55781">
    <property type="entry name" value="GAF domain-like"/>
    <property type="match status" value="1"/>
</dbReference>
<protein>
    <recommendedName>
        <fullName evidence="1">GGDEF domain-containing protein</fullName>
    </recommendedName>
</protein>
<feature type="domain" description="GGDEF" evidence="1">
    <location>
        <begin position="205"/>
        <end position="334"/>
    </location>
</feature>
<dbReference type="Pfam" id="PF13185">
    <property type="entry name" value="GAF_2"/>
    <property type="match status" value="1"/>
</dbReference>
<proteinExistence type="predicted"/>
<dbReference type="Gene3D" id="3.30.450.40">
    <property type="match status" value="1"/>
</dbReference>
<reference evidence="2 3" key="1">
    <citation type="submission" date="2014-05" db="EMBL/GenBank/DDBJ databases">
        <title>De novo Genome Sequence of Spirocheata sp.</title>
        <authorList>
            <person name="Shivani Y."/>
            <person name="Subhash Y."/>
            <person name="Tushar L."/>
            <person name="Sasikala C."/>
            <person name="Ramana C.V."/>
        </authorList>
    </citation>
    <scope>NUCLEOTIDE SEQUENCE [LARGE SCALE GENOMIC DNA]</scope>
    <source>
        <strain evidence="2 3">JC230</strain>
    </source>
</reference>
<evidence type="ECO:0000259" key="1">
    <source>
        <dbReference type="PROSITE" id="PS50887"/>
    </source>
</evidence>
<dbReference type="PANTHER" id="PTHR46663">
    <property type="entry name" value="DIGUANYLATE CYCLASE DGCT-RELATED"/>
    <property type="match status" value="1"/>
</dbReference>
<sequence>MHSEQTLLDIIHLQSAIVRRGFDLTEVMDTAVQGVLGLVNAEGAVIELADDTSMIYRAVAGTANRSLGLRIPRIGSLSGRTMDEGVPAICQDSEVDPRVDREACRLVGLRSMILIPLLHGSKPVGVLKAYSARPHRFSDSDVEVLTLISEMVGSIIHFATSQDHQDLLYKATHDYLTGVFNRSEFMDRLRREITLNQTKPKGKHRDFGIIIADMDGLKQVNDTHGHLAGDALIREFAHRCQSVLSKSDTLARLGGDEFAFLLSPLGSPRDMMAVLGDLRRVLEPPVIWQDLELGLSTSFGASRFPRDGEQISELLEAADFRMYRRKRGKGGEPR</sequence>
<gene>
    <name evidence="2" type="ORF">DC28_12020</name>
</gene>
<dbReference type="InterPro" id="IPR000160">
    <property type="entry name" value="GGDEF_dom"/>
</dbReference>
<dbReference type="SMART" id="SM00267">
    <property type="entry name" value="GGDEF"/>
    <property type="match status" value="1"/>
</dbReference>
<comment type="caution">
    <text evidence="2">The sequence shown here is derived from an EMBL/GenBank/DDBJ whole genome shotgun (WGS) entry which is preliminary data.</text>
</comment>
<dbReference type="CDD" id="cd01949">
    <property type="entry name" value="GGDEF"/>
    <property type="match status" value="1"/>
</dbReference>
<evidence type="ECO:0000313" key="2">
    <source>
        <dbReference type="EMBL" id="KGE71187.1"/>
    </source>
</evidence>
<dbReference type="AlphaFoldDB" id="A0A098QXI1"/>
<dbReference type="InterPro" id="IPR029016">
    <property type="entry name" value="GAF-like_dom_sf"/>
</dbReference>
<dbReference type="PANTHER" id="PTHR46663:SF2">
    <property type="entry name" value="GGDEF DOMAIN-CONTAINING PROTEIN"/>
    <property type="match status" value="1"/>
</dbReference>
<keyword evidence="3" id="KW-1185">Reference proteome</keyword>
<dbReference type="STRING" id="1480694.DC28_12020"/>
<dbReference type="SMART" id="SM00065">
    <property type="entry name" value="GAF"/>
    <property type="match status" value="1"/>
</dbReference>
<dbReference type="InterPro" id="IPR043128">
    <property type="entry name" value="Rev_trsase/Diguanyl_cyclase"/>
</dbReference>
<dbReference type="EMBL" id="JNUP01000067">
    <property type="protein sequence ID" value="KGE71187.1"/>
    <property type="molecule type" value="Genomic_DNA"/>
</dbReference>
<organism evidence="2 3">
    <name type="scientific">Spirochaeta lutea</name>
    <dbReference type="NCBI Taxonomy" id="1480694"/>
    <lineage>
        <taxon>Bacteria</taxon>
        <taxon>Pseudomonadati</taxon>
        <taxon>Spirochaetota</taxon>
        <taxon>Spirochaetia</taxon>
        <taxon>Spirochaetales</taxon>
        <taxon>Spirochaetaceae</taxon>
        <taxon>Spirochaeta</taxon>
    </lineage>
</organism>